<dbReference type="PANTHER" id="PTHR10192:SF30">
    <property type="entry name" value="MOLYBDOPTERIN ADENYLYLTRANSFERASE"/>
    <property type="match status" value="1"/>
</dbReference>
<dbReference type="SUPFAM" id="SSF47050">
    <property type="entry name" value="VHP, Villin headpiece domain"/>
    <property type="match status" value="1"/>
</dbReference>
<evidence type="ECO:0000313" key="7">
    <source>
        <dbReference type="Proteomes" id="UP001165060"/>
    </source>
</evidence>
<dbReference type="EC" id="2.7.7.75" evidence="2"/>
<comment type="similarity">
    <text evidence="1">In the C-terminal section; belongs to the MoeA family.</text>
</comment>
<feature type="domain" description="MoaB/Mog" evidence="5">
    <location>
        <begin position="113"/>
        <end position="276"/>
    </location>
</feature>
<feature type="compositionally biased region" description="Pro residues" evidence="3">
    <location>
        <begin position="492"/>
        <end position="504"/>
    </location>
</feature>
<dbReference type="Pfam" id="PF00994">
    <property type="entry name" value="MoCF_biosynth"/>
    <property type="match status" value="1"/>
</dbReference>
<dbReference type="Pfam" id="PF02209">
    <property type="entry name" value="VHP"/>
    <property type="match status" value="1"/>
</dbReference>
<feature type="compositionally biased region" description="Basic and acidic residues" evidence="3">
    <location>
        <begin position="708"/>
        <end position="844"/>
    </location>
</feature>
<organism evidence="6 7">
    <name type="scientific">Tetraparma gracilis</name>
    <dbReference type="NCBI Taxonomy" id="2962635"/>
    <lineage>
        <taxon>Eukaryota</taxon>
        <taxon>Sar</taxon>
        <taxon>Stramenopiles</taxon>
        <taxon>Ochrophyta</taxon>
        <taxon>Bolidophyceae</taxon>
        <taxon>Parmales</taxon>
        <taxon>Triparmaceae</taxon>
        <taxon>Tetraparma</taxon>
    </lineage>
</organism>
<feature type="compositionally biased region" description="Basic and acidic residues" evidence="3">
    <location>
        <begin position="422"/>
        <end position="457"/>
    </location>
</feature>
<accession>A0ABQ6M4V9</accession>
<feature type="compositionally biased region" description="Low complexity" evidence="3">
    <location>
        <begin position="598"/>
        <end position="607"/>
    </location>
</feature>
<dbReference type="CDD" id="cd06503">
    <property type="entry name" value="ATP-synt_Fo_b"/>
    <property type="match status" value="1"/>
</dbReference>
<dbReference type="InterPro" id="IPR036688">
    <property type="entry name" value="MoeA_C_domain_IV_sf"/>
</dbReference>
<dbReference type="Gene3D" id="3.90.105.10">
    <property type="entry name" value="Molybdopterin biosynthesis moea protein, domain 2"/>
    <property type="match status" value="1"/>
</dbReference>
<proteinExistence type="inferred from homology"/>
<feature type="domain" description="HP" evidence="4">
    <location>
        <begin position="919"/>
        <end position="951"/>
    </location>
</feature>
<dbReference type="SUPFAM" id="SSF63882">
    <property type="entry name" value="MoeA N-terminal region -like"/>
    <property type="match status" value="1"/>
</dbReference>
<evidence type="ECO:0000259" key="4">
    <source>
        <dbReference type="SMART" id="SM00153"/>
    </source>
</evidence>
<name>A0ABQ6M4V9_9STRA</name>
<evidence type="ECO:0000256" key="3">
    <source>
        <dbReference type="SAM" id="MobiDB-lite"/>
    </source>
</evidence>
<dbReference type="InterPro" id="IPR036135">
    <property type="entry name" value="MoeA_linker/N_sf"/>
</dbReference>
<dbReference type="Gene3D" id="2.40.340.10">
    <property type="entry name" value="MoeA, C-terminal, domain IV"/>
    <property type="match status" value="1"/>
</dbReference>
<evidence type="ECO:0000256" key="1">
    <source>
        <dbReference type="ARBA" id="ARBA00008339"/>
    </source>
</evidence>
<reference evidence="6 7" key="1">
    <citation type="journal article" date="2023" name="Commun. Biol.">
        <title>Genome analysis of Parmales, the sister group of diatoms, reveals the evolutionary specialization of diatoms from phago-mixotrophs to photoautotrophs.</title>
        <authorList>
            <person name="Ban H."/>
            <person name="Sato S."/>
            <person name="Yoshikawa S."/>
            <person name="Yamada K."/>
            <person name="Nakamura Y."/>
            <person name="Ichinomiya M."/>
            <person name="Sato N."/>
            <person name="Blanc-Mathieu R."/>
            <person name="Endo H."/>
            <person name="Kuwata A."/>
            <person name="Ogata H."/>
        </authorList>
    </citation>
    <scope>NUCLEOTIDE SEQUENCE [LARGE SCALE GENOMIC DNA]</scope>
</reference>
<comment type="caution">
    <text evidence="6">The sequence shown here is derived from an EMBL/GenBank/DDBJ whole genome shotgun (WGS) entry which is preliminary data.</text>
</comment>
<sequence length="951" mass="100654">MDLRSSRVSQTGTYDGVYVSSGAALPLGTDAVVPLSNVNEVFLVTPLDSEGLPDKIDLLTPVRPGANVREVGSDLKANTEVLPAGHVMTAASVGLLSSLGVFLVRIVSPPVVGLLACGDELVDAGGPLNLRSKIRSSTRPLLVSALSSLHVAVHDFGIVPEAPHLFDARLADALRKCDVVVLTAGCLDRPNNLVTSALSGGNHGGGQLVGGVAVAGATGAIVATAIPSAGLALVNNGPAQSVRAGGHSPRIVFALPPAPTIAEVLTQLLVVPAVSAMRGLPKDLCRPLSATCTLSGPSIPANSGKLLSYHAVRVSYAENKLVCASTGLQGAFDLRSMLNANAVVAVQPTNKETKAGRTVVATLIGGGGGQAGVGGGVFGGVGLVDVEAEPPRSNDGTDPDWKPSGMSGGGAGLNIWNMDLLNKPEDLEPEKEPEKPPPEKKAEVPEEKPKHVHDPKVHTMAPNTAPAVSPGALASAAKNWDKAPAAPAAVPDSPPPKAKSPPPLKVLMPWETAPTYSDSTPSSELSEAEKQKEEKKKYAAEQAAREERMRRMREEAKREREAAAAPASAPAPVAPPPVKVVMPWDMPKKEEPSEEAAEALAAAAAEAEAQKKAKEEEKRKKEEREERMKKMREEAKREREEEARKAAAPAPPPVAVKKPWETAQPAKPWETAQPAKPWETGGGGGGAAAEDSGMANAEQEDIVAQARKNMEEKKRKEQEAADLEAQARKNMEEKKRKEQEAADLEAQARKNVEERKRKEQEAADLEAQARKNMEERKRKEQEAADLEAQARKNMEERKRKEQEEEAARVEAENKRKAEEAARVEAENKRKAEEDAAAKPPEKPAKPAKPPPMPTSAAPPPIPKRTSAAPPPIPQRTSAAPPPIPKATPPPLPKAAPTPPPIPSRTPPPIPAASGGGAEDEEYMKKYGMTKEAFDKMPKWKQLNAKKAAGTF</sequence>
<dbReference type="SMART" id="SM00852">
    <property type="entry name" value="MoCF_biosynth"/>
    <property type="match status" value="1"/>
</dbReference>
<feature type="compositionally biased region" description="Basic and acidic residues" evidence="3">
    <location>
        <begin position="527"/>
        <end position="562"/>
    </location>
</feature>
<feature type="compositionally biased region" description="Polar residues" evidence="3">
    <location>
        <begin position="514"/>
        <end position="525"/>
    </location>
</feature>
<feature type="compositionally biased region" description="Low complexity" evidence="3">
    <location>
        <begin position="474"/>
        <end position="491"/>
    </location>
</feature>
<dbReference type="SUPFAM" id="SSF53218">
    <property type="entry name" value="Molybdenum cofactor biosynthesis proteins"/>
    <property type="match status" value="1"/>
</dbReference>
<dbReference type="InterPro" id="IPR001453">
    <property type="entry name" value="MoaB/Mog_dom"/>
</dbReference>
<dbReference type="Gene3D" id="1.10.950.10">
    <property type="entry name" value="Villin headpiece domain"/>
    <property type="match status" value="1"/>
</dbReference>
<dbReference type="InterPro" id="IPR036886">
    <property type="entry name" value="Villin_headpiece_dom_sf"/>
</dbReference>
<dbReference type="Gene3D" id="2.170.190.11">
    <property type="entry name" value="Molybdopterin biosynthesis moea protein, domain 3"/>
    <property type="match status" value="1"/>
</dbReference>
<dbReference type="SMART" id="SM00153">
    <property type="entry name" value="VHP"/>
    <property type="match status" value="1"/>
</dbReference>
<dbReference type="InterPro" id="IPR005110">
    <property type="entry name" value="MoeA_linker/N"/>
</dbReference>
<evidence type="ECO:0000313" key="6">
    <source>
        <dbReference type="EMBL" id="GMI19471.1"/>
    </source>
</evidence>
<evidence type="ECO:0000256" key="2">
    <source>
        <dbReference type="ARBA" id="ARBA00012509"/>
    </source>
</evidence>
<evidence type="ECO:0000259" key="5">
    <source>
        <dbReference type="SMART" id="SM00852"/>
    </source>
</evidence>
<keyword evidence="7" id="KW-1185">Reference proteome</keyword>
<feature type="compositionally biased region" description="Basic and acidic residues" evidence="3">
    <location>
        <begin position="608"/>
        <end position="645"/>
    </location>
</feature>
<gene>
    <name evidence="6" type="ORF">TeGR_g2428</name>
</gene>
<dbReference type="PANTHER" id="PTHR10192">
    <property type="entry name" value="MOLYBDOPTERIN BIOSYNTHESIS PROTEIN"/>
    <property type="match status" value="1"/>
</dbReference>
<protein>
    <recommendedName>
        <fullName evidence="2">molybdopterin adenylyltransferase</fullName>
        <ecNumber evidence="2">2.7.7.75</ecNumber>
    </recommendedName>
</protein>
<feature type="compositionally biased region" description="Pro residues" evidence="3">
    <location>
        <begin position="846"/>
        <end position="910"/>
    </location>
</feature>
<dbReference type="InterPro" id="IPR003128">
    <property type="entry name" value="Villin_headpiece"/>
</dbReference>
<feature type="region of interest" description="Disordered" evidence="3">
    <location>
        <begin position="386"/>
        <end position="951"/>
    </location>
</feature>
<dbReference type="InterPro" id="IPR036425">
    <property type="entry name" value="MoaB/Mog-like_dom_sf"/>
</dbReference>
<dbReference type="SUPFAM" id="SSF63867">
    <property type="entry name" value="MoeA C-terminal domain-like"/>
    <property type="match status" value="1"/>
</dbReference>
<dbReference type="Proteomes" id="UP001165060">
    <property type="component" value="Unassembled WGS sequence"/>
</dbReference>
<dbReference type="Gene3D" id="3.40.980.10">
    <property type="entry name" value="MoaB/Mog-like domain"/>
    <property type="match status" value="1"/>
</dbReference>
<dbReference type="InterPro" id="IPR038987">
    <property type="entry name" value="MoeA-like"/>
</dbReference>
<dbReference type="Pfam" id="PF03453">
    <property type="entry name" value="MoeA_N"/>
    <property type="match status" value="1"/>
</dbReference>
<dbReference type="EMBL" id="BRYB01003721">
    <property type="protein sequence ID" value="GMI19471.1"/>
    <property type="molecule type" value="Genomic_DNA"/>
</dbReference>